<dbReference type="STRING" id="1969733.B5V00_12705"/>
<dbReference type="RefSeq" id="WP_085011180.1">
    <property type="nucleotide sequence ID" value="NZ_NAAD01000016.1"/>
</dbReference>
<dbReference type="OrthoDB" id="9786429at2"/>
<feature type="binding site" evidence="8">
    <location>
        <position position="116"/>
    </location>
    <ligand>
        <name>FAD</name>
        <dbReference type="ChEBI" id="CHEBI:57692"/>
    </ligand>
</feature>
<dbReference type="Proteomes" id="UP000193136">
    <property type="component" value="Unassembled WGS sequence"/>
</dbReference>
<feature type="disulfide bond" description="Redox-active" evidence="9">
    <location>
        <begin position="42"/>
        <end position="47"/>
    </location>
</feature>
<keyword evidence="3 8" id="KW-0274">FAD</keyword>
<feature type="domain" description="Pyridine nucleotide-disulphide oxidoreductase dimerisation" evidence="11">
    <location>
        <begin position="344"/>
        <end position="451"/>
    </location>
</feature>
<dbReference type="Gene3D" id="3.50.50.60">
    <property type="entry name" value="FAD/NAD(P)-binding domain"/>
    <property type="match status" value="2"/>
</dbReference>
<evidence type="ECO:0000256" key="5">
    <source>
        <dbReference type="ARBA" id="ARBA00023002"/>
    </source>
</evidence>
<keyword evidence="8" id="KW-0547">Nucleotide-binding</keyword>
<comment type="caution">
    <text evidence="13">The sequence shown here is derived from an EMBL/GenBank/DDBJ whole genome shotgun (WGS) entry which is preliminary data.</text>
</comment>
<feature type="binding site" evidence="8">
    <location>
        <position position="200"/>
    </location>
    <ligand>
        <name>NAD(+)</name>
        <dbReference type="ChEBI" id="CHEBI:57540"/>
    </ligand>
</feature>
<evidence type="ECO:0000259" key="11">
    <source>
        <dbReference type="Pfam" id="PF02852"/>
    </source>
</evidence>
<keyword evidence="6" id="KW-1015">Disulfide bond</keyword>
<sequence>MSRHPDLAILGSGTTAFAAARRAAAAGRKVLMIEQSHLGGTCVNWGCIPSKTLIDKAEMYHAARRGEAWGLNLKAGPPDCRTLMRLKQRAVETLRETHYQHELEKTPGLEVLRGHGRFLSPRALQVGAEIVRPEQILIAVGGAPRVIPLPGLDTVDYLTSYSALHLPDFPQSVLMLGGGVIALEMGQMFARFGTQVIILERGKSLLHEFDPRLTRMFADILHDEGVEIMTEVETERVEGRPQGVCLYSKVRGAPVGLCAERLMLAVGTAPATEDIGLDRAGVEVDENGFIKVDAGMRTSTTGIWAAGDVTGPPLIAPAGAREALVAVNNILDPRADSRIDHTHTPMAVFCDPEFATVGLTAAQARVRGLEVEEAYVDLDQVPKAHVMGDRRGGVILVAERPSGRVLGCQMLAPRAADIIHEATLAVRFGLDVSQLTTTVHVYPSISDGLRLAARALARRLGLPIV</sequence>
<accession>A0A1X0XZE3</accession>
<evidence type="ECO:0000256" key="2">
    <source>
        <dbReference type="ARBA" id="ARBA00022630"/>
    </source>
</evidence>
<feature type="domain" description="FAD/NAD(P)-binding" evidence="12">
    <location>
        <begin position="6"/>
        <end position="316"/>
    </location>
</feature>
<dbReference type="AlphaFoldDB" id="A0A1X0XZE3"/>
<reference evidence="13 14" key="1">
    <citation type="submission" date="2017-03" db="EMBL/GenBank/DDBJ databases">
        <title>Genome sequence of Geothermobacter sp. EPR-M, Deep-Sea Iron Reducer.</title>
        <authorList>
            <person name="Tully B."/>
            <person name="Savalia P."/>
            <person name="Abuyen K."/>
            <person name="Baughan C."/>
            <person name="Romero E."/>
            <person name="Ronkowski C."/>
            <person name="Torres B."/>
            <person name="Tremblay J."/>
            <person name="Trujillo A."/>
            <person name="Tyler M."/>
            <person name="Perez-Rodriguez I."/>
            <person name="Amend J."/>
        </authorList>
    </citation>
    <scope>NUCLEOTIDE SEQUENCE [LARGE SCALE GENOMIC DNA]</scope>
    <source>
        <strain evidence="13 14">EPR-M</strain>
    </source>
</reference>
<dbReference type="InterPro" id="IPR001100">
    <property type="entry name" value="Pyr_nuc-diS_OxRdtase"/>
</dbReference>
<organism evidence="13 14">
    <name type="scientific">Geothermobacter hydrogeniphilus</name>
    <dbReference type="NCBI Taxonomy" id="1969733"/>
    <lineage>
        <taxon>Bacteria</taxon>
        <taxon>Pseudomonadati</taxon>
        <taxon>Thermodesulfobacteriota</taxon>
        <taxon>Desulfuromonadia</taxon>
        <taxon>Desulfuromonadales</taxon>
        <taxon>Geothermobacteraceae</taxon>
        <taxon>Geothermobacter</taxon>
    </lineage>
</organism>
<evidence type="ECO:0008006" key="15">
    <source>
        <dbReference type="Google" id="ProtNLM"/>
    </source>
</evidence>
<evidence type="ECO:0000256" key="3">
    <source>
        <dbReference type="ARBA" id="ARBA00022827"/>
    </source>
</evidence>
<evidence type="ECO:0000256" key="1">
    <source>
        <dbReference type="ARBA" id="ARBA00007532"/>
    </source>
</evidence>
<dbReference type="SUPFAM" id="SSF55424">
    <property type="entry name" value="FAD/NAD-linked reductases, dimerisation (C-terminal) domain"/>
    <property type="match status" value="1"/>
</dbReference>
<dbReference type="PANTHER" id="PTHR43014:SF4">
    <property type="entry name" value="PYRIDINE NUCLEOTIDE-DISULFIDE OXIDOREDUCTASE RCLA-RELATED"/>
    <property type="match status" value="1"/>
</dbReference>
<feature type="binding site" evidence="8">
    <location>
        <position position="308"/>
    </location>
    <ligand>
        <name>FAD</name>
        <dbReference type="ChEBI" id="CHEBI:57692"/>
    </ligand>
</feature>
<feature type="binding site" evidence="8">
    <location>
        <begin position="177"/>
        <end position="184"/>
    </location>
    <ligand>
        <name>NAD(+)</name>
        <dbReference type="ChEBI" id="CHEBI:57540"/>
    </ligand>
</feature>
<dbReference type="Pfam" id="PF02852">
    <property type="entry name" value="Pyr_redox_dim"/>
    <property type="match status" value="1"/>
</dbReference>
<proteinExistence type="inferred from homology"/>
<keyword evidence="5 10" id="KW-0560">Oxidoreductase</keyword>
<dbReference type="PIRSF" id="PIRSF000350">
    <property type="entry name" value="Mercury_reductase_MerA"/>
    <property type="match status" value="1"/>
</dbReference>
<dbReference type="PROSITE" id="PS00076">
    <property type="entry name" value="PYRIDINE_REDOX_1"/>
    <property type="match status" value="1"/>
</dbReference>
<evidence type="ECO:0000259" key="12">
    <source>
        <dbReference type="Pfam" id="PF07992"/>
    </source>
</evidence>
<dbReference type="GO" id="GO:0050660">
    <property type="term" value="F:flavin adenine dinucleotide binding"/>
    <property type="evidence" value="ECO:0007669"/>
    <property type="project" value="TreeGrafter"/>
</dbReference>
<gene>
    <name evidence="13" type="ORF">B5V00_12705</name>
</gene>
<keyword evidence="4" id="KW-0521">NADP</keyword>
<dbReference type="InterPro" id="IPR023753">
    <property type="entry name" value="FAD/NAD-binding_dom"/>
</dbReference>
<evidence type="ECO:0000256" key="4">
    <source>
        <dbReference type="ARBA" id="ARBA00022857"/>
    </source>
</evidence>
<dbReference type="SUPFAM" id="SSF51905">
    <property type="entry name" value="FAD/NAD(P)-binding domain"/>
    <property type="match status" value="1"/>
</dbReference>
<dbReference type="FunFam" id="3.30.390.30:FF:000001">
    <property type="entry name" value="Dihydrolipoyl dehydrogenase"/>
    <property type="match status" value="1"/>
</dbReference>
<dbReference type="GO" id="GO:0016668">
    <property type="term" value="F:oxidoreductase activity, acting on a sulfur group of donors, NAD(P) as acceptor"/>
    <property type="evidence" value="ECO:0007669"/>
    <property type="project" value="InterPro"/>
</dbReference>
<keyword evidence="14" id="KW-1185">Reference proteome</keyword>
<name>A0A1X0XZE3_9BACT</name>
<dbReference type="InterPro" id="IPR012999">
    <property type="entry name" value="Pyr_OxRdtase_I_AS"/>
</dbReference>
<comment type="cofactor">
    <cofactor evidence="8">
        <name>FAD</name>
        <dbReference type="ChEBI" id="CHEBI:57692"/>
    </cofactor>
    <text evidence="8">Binds 1 FAD per subunit.</text>
</comment>
<evidence type="ECO:0000313" key="14">
    <source>
        <dbReference type="Proteomes" id="UP000193136"/>
    </source>
</evidence>
<dbReference type="InterPro" id="IPR004099">
    <property type="entry name" value="Pyr_nucl-diS_OxRdtase_dimer"/>
</dbReference>
<keyword evidence="7 10" id="KW-0676">Redox-active center</keyword>
<dbReference type="Gene3D" id="3.30.390.30">
    <property type="match status" value="1"/>
</dbReference>
<feature type="binding site" evidence="8">
    <location>
        <position position="51"/>
    </location>
    <ligand>
        <name>FAD</name>
        <dbReference type="ChEBI" id="CHEBI:57692"/>
    </ligand>
</feature>
<dbReference type="PANTHER" id="PTHR43014">
    <property type="entry name" value="MERCURIC REDUCTASE"/>
    <property type="match status" value="1"/>
</dbReference>
<evidence type="ECO:0000256" key="9">
    <source>
        <dbReference type="PIRSR" id="PIRSR000350-4"/>
    </source>
</evidence>
<keyword evidence="2 10" id="KW-0285">Flavoprotein</keyword>
<dbReference type="InterPro" id="IPR016156">
    <property type="entry name" value="FAD/NAD-linked_Rdtase_dimer_sf"/>
</dbReference>
<dbReference type="InterPro" id="IPR036188">
    <property type="entry name" value="FAD/NAD-bd_sf"/>
</dbReference>
<dbReference type="EMBL" id="NAAD01000016">
    <property type="protein sequence ID" value="ORJ58311.1"/>
    <property type="molecule type" value="Genomic_DNA"/>
</dbReference>
<evidence type="ECO:0000256" key="7">
    <source>
        <dbReference type="ARBA" id="ARBA00023284"/>
    </source>
</evidence>
<dbReference type="PRINTS" id="PR00368">
    <property type="entry name" value="FADPNR"/>
</dbReference>
<evidence type="ECO:0000256" key="8">
    <source>
        <dbReference type="PIRSR" id="PIRSR000350-3"/>
    </source>
</evidence>
<protein>
    <recommendedName>
        <fullName evidence="15">Mercuric reductase</fullName>
    </recommendedName>
</protein>
<dbReference type="GO" id="GO:0003955">
    <property type="term" value="F:NAD(P)H dehydrogenase (quinone) activity"/>
    <property type="evidence" value="ECO:0007669"/>
    <property type="project" value="TreeGrafter"/>
</dbReference>
<dbReference type="PRINTS" id="PR00411">
    <property type="entry name" value="PNDRDTASEI"/>
</dbReference>
<keyword evidence="8" id="KW-0520">NAD</keyword>
<comment type="similarity">
    <text evidence="1 10">Belongs to the class-I pyridine nucleotide-disulfide oxidoreductase family.</text>
</comment>
<evidence type="ECO:0000313" key="13">
    <source>
        <dbReference type="EMBL" id="ORJ58311.1"/>
    </source>
</evidence>
<evidence type="ECO:0000256" key="10">
    <source>
        <dbReference type="RuleBase" id="RU003691"/>
    </source>
</evidence>
<dbReference type="Pfam" id="PF07992">
    <property type="entry name" value="Pyr_redox_2"/>
    <property type="match status" value="1"/>
</dbReference>
<evidence type="ECO:0000256" key="6">
    <source>
        <dbReference type="ARBA" id="ARBA00023157"/>
    </source>
</evidence>
<feature type="binding site" evidence="8">
    <location>
        <position position="267"/>
    </location>
    <ligand>
        <name>NAD(+)</name>
        <dbReference type="ChEBI" id="CHEBI:57540"/>
    </ligand>
</feature>